<evidence type="ECO:0000256" key="2">
    <source>
        <dbReference type="SAM" id="SignalP"/>
    </source>
</evidence>
<gene>
    <name evidence="3" type="ORF">Cop2CBH44_30920</name>
</gene>
<dbReference type="InterPro" id="IPR032627">
    <property type="entry name" value="DUF4876"/>
</dbReference>
<sequence length="452" mass="50993">MKLKFILFITLFSVAFVSCQDEMDVPRATTGVTIVYPDNVQALTILEETLVFTNVSTGENVTVPVNENFDLPRGLYNCSYKADVTYQTTSEGATSNPDEGEAGDDHTQESETVTMQGKLSGKLESVEINSNEKLNLSIETFLFSDKDDFIIEEIFFTGTLRSSGSQYYGDSYVKIYNNTDHVLYADGLALCESKFKSTQYFDYTPDIRKDTFTVWAIYVIPGSGKEHPVQPGESLILCDTGIDHRNANPNSFDLSAADFEWYDESTKPSHMDIDSPTVPNLDKWYCYTLSFWVLHNRGFCSYALARIPIDKETYLRDYYYTYSYTMYLPAGTFPMQQSAYKIPNSWIVDGVNCSVEAARVWDILPPNVDAGWTHCGKIDHDKERYFKSVRRKVAGFENGRCILQDTNNSSDDFNTECVPSIIEQQGTAKDAQGTKASTVTWDGVMPKTESNK</sequence>
<feature type="region of interest" description="Disordered" evidence="1">
    <location>
        <begin position="88"/>
        <end position="111"/>
    </location>
</feature>
<dbReference type="AlphaFoldDB" id="A0A7G1HYF3"/>
<proteinExistence type="predicted"/>
<dbReference type="Pfam" id="PF16215">
    <property type="entry name" value="DUF4876"/>
    <property type="match status" value="1"/>
</dbReference>
<evidence type="ECO:0000256" key="1">
    <source>
        <dbReference type="SAM" id="MobiDB-lite"/>
    </source>
</evidence>
<evidence type="ECO:0000313" key="3">
    <source>
        <dbReference type="EMBL" id="BCI64739.1"/>
    </source>
</evidence>
<protein>
    <submittedName>
        <fullName evidence="3">DUF4876 domain-containing protein</fullName>
    </submittedName>
</protein>
<organism evidence="3 4">
    <name type="scientific">Coprobacter secundus subsp. similis</name>
    <dbReference type="NCBI Taxonomy" id="2751153"/>
    <lineage>
        <taxon>Bacteria</taxon>
        <taxon>Pseudomonadati</taxon>
        <taxon>Bacteroidota</taxon>
        <taxon>Bacteroidia</taxon>
        <taxon>Bacteroidales</taxon>
        <taxon>Barnesiellaceae</taxon>
        <taxon>Coprobacter</taxon>
    </lineage>
</organism>
<accession>A0A7G1HYF3</accession>
<feature type="chain" id="PRO_5028812595" evidence="2">
    <location>
        <begin position="21"/>
        <end position="452"/>
    </location>
</feature>
<reference evidence="4" key="1">
    <citation type="submission" date="2020-07" db="EMBL/GenBank/DDBJ databases">
        <title>Complete genome sequencing of Coprobacter sp. strain 2CBH44.</title>
        <authorList>
            <person name="Sakamoto M."/>
            <person name="Murakami T."/>
            <person name="Mori H."/>
        </authorList>
    </citation>
    <scope>NUCLEOTIDE SEQUENCE [LARGE SCALE GENOMIC DNA]</scope>
    <source>
        <strain evidence="4">2CBH44</strain>
    </source>
</reference>
<feature type="signal peptide" evidence="2">
    <location>
        <begin position="1"/>
        <end position="20"/>
    </location>
</feature>
<dbReference type="Proteomes" id="UP000594042">
    <property type="component" value="Chromosome"/>
</dbReference>
<name>A0A7G1HYF3_9BACT</name>
<keyword evidence="2" id="KW-0732">Signal</keyword>
<feature type="compositionally biased region" description="Polar residues" evidence="1">
    <location>
        <begin position="88"/>
        <end position="97"/>
    </location>
</feature>
<evidence type="ECO:0000313" key="4">
    <source>
        <dbReference type="Proteomes" id="UP000594042"/>
    </source>
</evidence>
<dbReference type="KEGG" id="copr:Cop2CBH44_30920"/>
<keyword evidence="4" id="KW-1185">Reference proteome</keyword>
<dbReference type="RefSeq" id="WP_044227351.1">
    <property type="nucleotide sequence ID" value="NZ_AP023322.1"/>
</dbReference>
<dbReference type="PROSITE" id="PS51257">
    <property type="entry name" value="PROKAR_LIPOPROTEIN"/>
    <property type="match status" value="1"/>
</dbReference>
<dbReference type="EMBL" id="AP023322">
    <property type="protein sequence ID" value="BCI64739.1"/>
    <property type="molecule type" value="Genomic_DNA"/>
</dbReference>